<dbReference type="Pfam" id="PF04146">
    <property type="entry name" value="YTH"/>
    <property type="match status" value="1"/>
</dbReference>
<dbReference type="EMBL" id="CP093351">
    <property type="protein sequence ID" value="WOH14038.1"/>
    <property type="molecule type" value="Genomic_DNA"/>
</dbReference>
<feature type="domain" description="YTH" evidence="2">
    <location>
        <begin position="165"/>
        <end position="306"/>
    </location>
</feature>
<dbReference type="GO" id="GO:1990247">
    <property type="term" value="F:N6-methyladenosine-containing RNA reader activity"/>
    <property type="evidence" value="ECO:0007669"/>
    <property type="project" value="UniProtKB-UniRule"/>
</dbReference>
<dbReference type="GO" id="GO:0005737">
    <property type="term" value="C:cytoplasm"/>
    <property type="evidence" value="ECO:0007669"/>
    <property type="project" value="TreeGrafter"/>
</dbReference>
<evidence type="ECO:0000313" key="4">
    <source>
        <dbReference type="Proteomes" id="UP000077755"/>
    </source>
</evidence>
<reference evidence="3" key="1">
    <citation type="journal article" date="2016" name="Nat. Genet.">
        <title>A high-quality carrot genome assembly provides new insights into carotenoid accumulation and asterid genome evolution.</title>
        <authorList>
            <person name="Iorizzo M."/>
            <person name="Ellison S."/>
            <person name="Senalik D."/>
            <person name="Zeng P."/>
            <person name="Satapoomin P."/>
            <person name="Huang J."/>
            <person name="Bowman M."/>
            <person name="Iovene M."/>
            <person name="Sanseverino W."/>
            <person name="Cavagnaro P."/>
            <person name="Yildiz M."/>
            <person name="Macko-Podgorni A."/>
            <person name="Moranska E."/>
            <person name="Grzebelus E."/>
            <person name="Grzebelus D."/>
            <person name="Ashrafi H."/>
            <person name="Zheng Z."/>
            <person name="Cheng S."/>
            <person name="Spooner D."/>
            <person name="Van Deynze A."/>
            <person name="Simon P."/>
        </authorList>
    </citation>
    <scope>NUCLEOTIDE SEQUENCE</scope>
    <source>
        <tissue evidence="3">Leaf</tissue>
    </source>
</reference>
<dbReference type="GO" id="GO:0061157">
    <property type="term" value="P:mRNA destabilization"/>
    <property type="evidence" value="ECO:0007669"/>
    <property type="project" value="TreeGrafter"/>
</dbReference>
<gene>
    <name evidence="3" type="ORF">DCAR_0933554</name>
</gene>
<dbReference type="CDD" id="cd21134">
    <property type="entry name" value="YTH"/>
    <property type="match status" value="1"/>
</dbReference>
<keyword evidence="4" id="KW-1185">Reference proteome</keyword>
<dbReference type="InterPro" id="IPR007275">
    <property type="entry name" value="YTH_domain"/>
</dbReference>
<dbReference type="PANTHER" id="PTHR12357:SF95">
    <property type="entry name" value="YTH DOMAIN-CONTAINING FAMILY PROTEIN"/>
    <property type="match status" value="1"/>
</dbReference>
<protein>
    <recommendedName>
        <fullName evidence="1">YTH domain-containing family protein</fullName>
    </recommendedName>
</protein>
<dbReference type="AlphaFoldDB" id="A0AAF0XTP1"/>
<name>A0AAF0XTP1_DAUCS</name>
<comment type="function">
    <text evidence="1">Specifically recognizes and binds N6-methyladenosine (m6A)-containing RNAs, and regulates mRNA stability. M6A is a modification present at internal sites of mRNAs and some non-coding RNAs and plays a role in mRNA stability and processing.</text>
</comment>
<sequence>MGVDRQQPPFLSGSLQGFDSFGSGTMPNDTWNSAYVCDAMKSTTDVVGREKSSFGSTLSSGYRSAGQFQPHGKFSSYTAHNQRSYCARDAGLNDRLNARMWNGSDGFNEKEKSNINGEIEATTELTRGPRGQGNKDVSTLVEDKRIGVRRDQYNLEDFQTNYDNAKFYVIKSYSEDDIHKCIKYNVWSSTPNGNRKLNAAFHDTQAKTSDSGMECPIFLFYSVNGSGQFVGLAEMTGQMDFAKNMNFWQRDKWNGFFPVKWHIVKDIPNTQLRHIVIESNDNKPVTHSRDTQEIGLQQGLKMLKIFKSYSGVTSMLDDFNFYENREQSLKAKRNQMRAPQTEIHTHHEYPVSFNSILSLILNPAPKIHIRLFATWIP</sequence>
<dbReference type="Proteomes" id="UP000077755">
    <property type="component" value="Chromosome 9"/>
</dbReference>
<proteinExistence type="inferred from homology"/>
<keyword evidence="1" id="KW-0694">RNA-binding</keyword>
<comment type="similarity">
    <text evidence="1">Belongs to the YTHDF family.</text>
</comment>
<dbReference type="PROSITE" id="PS50882">
    <property type="entry name" value="YTH"/>
    <property type="match status" value="1"/>
</dbReference>
<reference evidence="3" key="2">
    <citation type="submission" date="2022-03" db="EMBL/GenBank/DDBJ databases">
        <title>Draft title - Genomic analysis of global carrot germplasm unveils the trajectory of domestication and the origin of high carotenoid orange carrot.</title>
        <authorList>
            <person name="Iorizzo M."/>
            <person name="Ellison S."/>
            <person name="Senalik D."/>
            <person name="Macko-Podgorni A."/>
            <person name="Grzebelus D."/>
            <person name="Bostan H."/>
            <person name="Rolling W."/>
            <person name="Curaba J."/>
            <person name="Simon P."/>
        </authorList>
    </citation>
    <scope>NUCLEOTIDE SEQUENCE</scope>
    <source>
        <tissue evidence="3">Leaf</tissue>
    </source>
</reference>
<dbReference type="InterPro" id="IPR045168">
    <property type="entry name" value="YTH_prot"/>
</dbReference>
<evidence type="ECO:0000313" key="3">
    <source>
        <dbReference type="EMBL" id="WOH14038.1"/>
    </source>
</evidence>
<dbReference type="Gene3D" id="3.10.590.10">
    <property type="entry name" value="ph1033 like domains"/>
    <property type="match status" value="1"/>
</dbReference>
<organism evidence="3 4">
    <name type="scientific">Daucus carota subsp. sativus</name>
    <name type="common">Carrot</name>
    <dbReference type="NCBI Taxonomy" id="79200"/>
    <lineage>
        <taxon>Eukaryota</taxon>
        <taxon>Viridiplantae</taxon>
        <taxon>Streptophyta</taxon>
        <taxon>Embryophyta</taxon>
        <taxon>Tracheophyta</taxon>
        <taxon>Spermatophyta</taxon>
        <taxon>Magnoliopsida</taxon>
        <taxon>eudicotyledons</taxon>
        <taxon>Gunneridae</taxon>
        <taxon>Pentapetalae</taxon>
        <taxon>asterids</taxon>
        <taxon>campanulids</taxon>
        <taxon>Apiales</taxon>
        <taxon>Apiaceae</taxon>
        <taxon>Apioideae</taxon>
        <taxon>Scandiceae</taxon>
        <taxon>Daucinae</taxon>
        <taxon>Daucus</taxon>
        <taxon>Daucus sect. Daucus</taxon>
    </lineage>
</organism>
<dbReference type="PANTHER" id="PTHR12357">
    <property type="entry name" value="YTH YT521-B HOMOLOGY DOMAIN-CONTAINING"/>
    <property type="match status" value="1"/>
</dbReference>
<dbReference type="GO" id="GO:0003729">
    <property type="term" value="F:mRNA binding"/>
    <property type="evidence" value="ECO:0007669"/>
    <property type="project" value="UniProtKB-UniRule"/>
</dbReference>
<accession>A0AAF0XTP1</accession>
<evidence type="ECO:0000256" key="1">
    <source>
        <dbReference type="RuleBase" id="RU369095"/>
    </source>
</evidence>
<evidence type="ECO:0000259" key="2">
    <source>
        <dbReference type="PROSITE" id="PS50882"/>
    </source>
</evidence>